<evidence type="ECO:0000256" key="9">
    <source>
        <dbReference type="ARBA" id="ARBA00023077"/>
    </source>
</evidence>
<dbReference type="InterPro" id="IPR008969">
    <property type="entry name" value="CarboxyPept-like_regulatory"/>
</dbReference>
<reference evidence="17 18" key="1">
    <citation type="submission" date="2016-08" db="EMBL/GenBank/DDBJ databases">
        <title>Draft genome of Fabibacter sp. strain SK-8.</title>
        <authorList>
            <person name="Wong S.-K."/>
            <person name="Hamasaki K."/>
            <person name="Yoshizawa S."/>
        </authorList>
    </citation>
    <scope>NUCLEOTIDE SEQUENCE [LARGE SCALE GENOMIC DNA]</scope>
    <source>
        <strain evidence="17 18">SK-8</strain>
    </source>
</reference>
<keyword evidence="10 12" id="KW-0472">Membrane</keyword>
<feature type="signal peptide" evidence="14">
    <location>
        <begin position="1"/>
        <end position="19"/>
    </location>
</feature>
<keyword evidence="9 13" id="KW-0798">TonB box</keyword>
<dbReference type="InterPro" id="IPR012910">
    <property type="entry name" value="Plug_dom"/>
</dbReference>
<evidence type="ECO:0000256" key="4">
    <source>
        <dbReference type="ARBA" id="ARBA00022496"/>
    </source>
</evidence>
<dbReference type="PANTHER" id="PTHR32552">
    <property type="entry name" value="FERRICHROME IRON RECEPTOR-RELATED"/>
    <property type="match status" value="1"/>
</dbReference>
<evidence type="ECO:0000313" key="17">
    <source>
        <dbReference type="EMBL" id="OEK05855.1"/>
    </source>
</evidence>
<evidence type="ECO:0000259" key="16">
    <source>
        <dbReference type="Pfam" id="PF07715"/>
    </source>
</evidence>
<evidence type="ECO:0000259" key="15">
    <source>
        <dbReference type="Pfam" id="PF00593"/>
    </source>
</evidence>
<evidence type="ECO:0000256" key="13">
    <source>
        <dbReference type="RuleBase" id="RU003357"/>
    </source>
</evidence>
<name>A0A1E5T394_9BACT</name>
<dbReference type="PANTHER" id="PTHR32552:SF68">
    <property type="entry name" value="FERRICHROME OUTER MEMBRANE TRANSPORTER_PHAGE RECEPTOR"/>
    <property type="match status" value="1"/>
</dbReference>
<feature type="domain" description="TonB-dependent receptor plug" evidence="16">
    <location>
        <begin position="115"/>
        <end position="223"/>
    </location>
</feature>
<keyword evidence="8" id="KW-0406">Ion transport</keyword>
<evidence type="ECO:0000256" key="7">
    <source>
        <dbReference type="ARBA" id="ARBA00023004"/>
    </source>
</evidence>
<keyword evidence="2 12" id="KW-0813">Transport</keyword>
<dbReference type="GO" id="GO:0015344">
    <property type="term" value="F:siderophore uptake transmembrane transporter activity"/>
    <property type="evidence" value="ECO:0007669"/>
    <property type="project" value="TreeGrafter"/>
</dbReference>
<dbReference type="Pfam" id="PF00593">
    <property type="entry name" value="TonB_dep_Rec_b-barrel"/>
    <property type="match status" value="1"/>
</dbReference>
<dbReference type="Gene3D" id="2.40.170.20">
    <property type="entry name" value="TonB-dependent receptor, beta-barrel domain"/>
    <property type="match status" value="1"/>
</dbReference>
<keyword evidence="5 12" id="KW-0812">Transmembrane</keyword>
<evidence type="ECO:0000256" key="6">
    <source>
        <dbReference type="ARBA" id="ARBA00022729"/>
    </source>
</evidence>
<dbReference type="STRING" id="1563681.BFP71_06980"/>
<keyword evidence="17" id="KW-0675">Receptor</keyword>
<protein>
    <submittedName>
        <fullName evidence="17">TonB-dependent receptor</fullName>
    </submittedName>
</protein>
<keyword evidence="11 12" id="KW-0998">Cell outer membrane</keyword>
<proteinExistence type="inferred from homology"/>
<keyword evidence="3 12" id="KW-1134">Transmembrane beta strand</keyword>
<evidence type="ECO:0000256" key="10">
    <source>
        <dbReference type="ARBA" id="ARBA00023136"/>
    </source>
</evidence>
<keyword evidence="7" id="KW-0408">Iron</keyword>
<comment type="similarity">
    <text evidence="12 13">Belongs to the TonB-dependent receptor family.</text>
</comment>
<accession>A0A1E5T394</accession>
<dbReference type="InterPro" id="IPR039426">
    <property type="entry name" value="TonB-dep_rcpt-like"/>
</dbReference>
<dbReference type="Proteomes" id="UP000095552">
    <property type="component" value="Unassembled WGS sequence"/>
</dbReference>
<keyword evidence="18" id="KW-1185">Reference proteome</keyword>
<dbReference type="Pfam" id="PF13715">
    <property type="entry name" value="CarbopepD_reg_2"/>
    <property type="match status" value="1"/>
</dbReference>
<dbReference type="Gene3D" id="2.170.130.10">
    <property type="entry name" value="TonB-dependent receptor, plug domain"/>
    <property type="match status" value="1"/>
</dbReference>
<evidence type="ECO:0000256" key="5">
    <source>
        <dbReference type="ARBA" id="ARBA00022692"/>
    </source>
</evidence>
<keyword evidence="6 14" id="KW-0732">Signal</keyword>
<feature type="domain" description="TonB-dependent receptor-like beta-barrel" evidence="15">
    <location>
        <begin position="350"/>
        <end position="829"/>
    </location>
</feature>
<dbReference type="EMBL" id="MDGQ01000004">
    <property type="protein sequence ID" value="OEK05855.1"/>
    <property type="molecule type" value="Genomic_DNA"/>
</dbReference>
<comment type="caution">
    <text evidence="17">The sequence shown here is derived from an EMBL/GenBank/DDBJ whole genome shotgun (WGS) entry which is preliminary data.</text>
</comment>
<dbReference type="Pfam" id="PF07715">
    <property type="entry name" value="Plug"/>
    <property type="match status" value="1"/>
</dbReference>
<organism evidence="17 18">
    <name type="scientific">Roseivirga misakiensis</name>
    <dbReference type="NCBI Taxonomy" id="1563681"/>
    <lineage>
        <taxon>Bacteria</taxon>
        <taxon>Pseudomonadati</taxon>
        <taxon>Bacteroidota</taxon>
        <taxon>Cytophagia</taxon>
        <taxon>Cytophagales</taxon>
        <taxon>Roseivirgaceae</taxon>
        <taxon>Roseivirga</taxon>
    </lineage>
</organism>
<dbReference type="GO" id="GO:0009279">
    <property type="term" value="C:cell outer membrane"/>
    <property type="evidence" value="ECO:0007669"/>
    <property type="project" value="UniProtKB-SubCell"/>
</dbReference>
<evidence type="ECO:0000256" key="14">
    <source>
        <dbReference type="SAM" id="SignalP"/>
    </source>
</evidence>
<evidence type="ECO:0000256" key="11">
    <source>
        <dbReference type="ARBA" id="ARBA00023237"/>
    </source>
</evidence>
<evidence type="ECO:0000313" key="18">
    <source>
        <dbReference type="Proteomes" id="UP000095552"/>
    </source>
</evidence>
<dbReference type="InterPro" id="IPR037066">
    <property type="entry name" value="Plug_dom_sf"/>
</dbReference>
<gene>
    <name evidence="17" type="ORF">BFP71_06980</name>
</gene>
<dbReference type="SUPFAM" id="SSF49464">
    <property type="entry name" value="Carboxypeptidase regulatory domain-like"/>
    <property type="match status" value="1"/>
</dbReference>
<sequence length="872" mass="97149">MRKLVMMSALLLTGWSVFAQYTIKGTVKDATNGEVLQGVSVVLFETTFGQPTNAKGEFSFNDLKAGKYKLIAYMVGFKRYENVIDLNGNLDLSIALEVSTTSLDDVIVTGTRATEKTPTTYTNVSAEEIRKQNLGQDLPFLLNWTPSVVTTSDAGAGIGYTGIRIRGSDPTRINVTINGIPVNDSESQGVFWVNTPDFATSAADIQVQRGVGTSTNGAGAFGGSINILTNGLSQEARAEVNTSVGSFNTQKYNAIFSTGLLKDKWAFEGRLSQITSDGFVDRASSDLQSYYLSGGYFGKNTSVKFITFGGAEVTYQSWYGTPEARLRNDAAGIEAVIANNGFTPAQAENLRNSGRSYNFYEYDNQVDDYGQDHYQLHVNHSFNSEWNLNVSAHYTKGAGFFEEFRTGDDYSDYGFDNIVYQRDTLSSDGVNSEFGYFNSDFLNNFENDPEFVFNPVLNSAGDTLRDGANNVIVEAIAQRTQTDLIRRRWLDNDFYGIVYDLNYSSGKIDATFGGSINEYIGDHFGEVIWARFAGDNDIRERYYESRSEKFDFNSYFKMNYQANGKLNLFGDLQYRRVDYTGVGIDNDLRPIDFDREFNFFNPKLGAIYQLNGSSNLYASFAVGNKEPNRSDIIDAAPGVNPEHETLNNLEIGYKRQTANGAIEINGYLMDYKNQLVLTGEVNDVGAGIRTNVPDSYRMGIELSGTTRLTKGLFWSGNVAFSQNRIQSFDEIIFDFGPAFDEFNEVRTTFEDTDISFSPSIVAGSQLAFRPTLGLEVSLLSKYVGEQFLDNTSNDNRKIDAFFVNDLRVNYSFTTELIKTVSVNLLVNNILNHEYESNGYTFGYFGGANFEVRENYFYPQAGTNFLLSVGLSF</sequence>
<dbReference type="RefSeq" id="WP_069834773.1">
    <property type="nucleotide sequence ID" value="NZ_MDGQ01000004.1"/>
</dbReference>
<evidence type="ECO:0000256" key="8">
    <source>
        <dbReference type="ARBA" id="ARBA00023065"/>
    </source>
</evidence>
<evidence type="ECO:0000256" key="3">
    <source>
        <dbReference type="ARBA" id="ARBA00022452"/>
    </source>
</evidence>
<dbReference type="SUPFAM" id="SSF56935">
    <property type="entry name" value="Porins"/>
    <property type="match status" value="1"/>
</dbReference>
<evidence type="ECO:0000256" key="2">
    <source>
        <dbReference type="ARBA" id="ARBA00022448"/>
    </source>
</evidence>
<dbReference type="OrthoDB" id="9761152at2"/>
<feature type="chain" id="PRO_5009185980" evidence="14">
    <location>
        <begin position="20"/>
        <end position="872"/>
    </location>
</feature>
<dbReference type="AlphaFoldDB" id="A0A1E5T394"/>
<dbReference type="Gene3D" id="2.60.40.1120">
    <property type="entry name" value="Carboxypeptidase-like, regulatory domain"/>
    <property type="match status" value="1"/>
</dbReference>
<comment type="subcellular location">
    <subcellularLocation>
        <location evidence="1 12">Cell outer membrane</location>
        <topology evidence="1 12">Multi-pass membrane protein</topology>
    </subcellularLocation>
</comment>
<dbReference type="InterPro" id="IPR000531">
    <property type="entry name" value="Beta-barrel_TonB"/>
</dbReference>
<evidence type="ECO:0000256" key="12">
    <source>
        <dbReference type="PROSITE-ProRule" id="PRU01360"/>
    </source>
</evidence>
<keyword evidence="4" id="KW-0410">Iron transport</keyword>
<dbReference type="InterPro" id="IPR036942">
    <property type="entry name" value="Beta-barrel_TonB_sf"/>
</dbReference>
<dbReference type="PROSITE" id="PS52016">
    <property type="entry name" value="TONB_DEPENDENT_REC_3"/>
    <property type="match status" value="1"/>
</dbReference>
<evidence type="ECO:0000256" key="1">
    <source>
        <dbReference type="ARBA" id="ARBA00004571"/>
    </source>
</evidence>